<proteinExistence type="predicted"/>
<keyword evidence="1" id="KW-0812">Transmembrane</keyword>
<dbReference type="Proteomes" id="UP000807769">
    <property type="component" value="Unassembled WGS sequence"/>
</dbReference>
<keyword evidence="4" id="KW-1185">Reference proteome</keyword>
<protein>
    <submittedName>
        <fullName evidence="3">Uncharacterized protein</fullName>
    </submittedName>
</protein>
<evidence type="ECO:0000313" key="4">
    <source>
        <dbReference type="Proteomes" id="UP000807769"/>
    </source>
</evidence>
<feature type="signal peptide" evidence="2">
    <location>
        <begin position="1"/>
        <end position="17"/>
    </location>
</feature>
<feature type="chain" id="PRO_5040335147" evidence="2">
    <location>
        <begin position="18"/>
        <end position="76"/>
    </location>
</feature>
<reference evidence="3" key="1">
    <citation type="journal article" date="2020" name="New Phytol.">
        <title>Comparative genomics reveals dynamic genome evolution in host specialist ectomycorrhizal fungi.</title>
        <authorList>
            <person name="Lofgren L.A."/>
            <person name="Nguyen N.H."/>
            <person name="Vilgalys R."/>
            <person name="Ruytinx J."/>
            <person name="Liao H.L."/>
            <person name="Branco S."/>
            <person name="Kuo A."/>
            <person name="LaButti K."/>
            <person name="Lipzen A."/>
            <person name="Andreopoulos W."/>
            <person name="Pangilinan J."/>
            <person name="Riley R."/>
            <person name="Hundley H."/>
            <person name="Na H."/>
            <person name="Barry K."/>
            <person name="Grigoriev I.V."/>
            <person name="Stajich J.E."/>
            <person name="Kennedy P.G."/>
        </authorList>
    </citation>
    <scope>NUCLEOTIDE SEQUENCE</scope>
    <source>
        <strain evidence="3">MN1</strain>
    </source>
</reference>
<dbReference type="GeneID" id="64628299"/>
<feature type="transmembrane region" description="Helical" evidence="1">
    <location>
        <begin position="41"/>
        <end position="62"/>
    </location>
</feature>
<evidence type="ECO:0000256" key="1">
    <source>
        <dbReference type="SAM" id="Phobius"/>
    </source>
</evidence>
<gene>
    <name evidence="3" type="ORF">BJ212DRAFT_1317989</name>
</gene>
<dbReference type="RefSeq" id="XP_041199339.1">
    <property type="nucleotide sequence ID" value="XM_041334282.1"/>
</dbReference>
<name>A0A9P7EMF4_9AGAM</name>
<evidence type="ECO:0000256" key="2">
    <source>
        <dbReference type="SAM" id="SignalP"/>
    </source>
</evidence>
<evidence type="ECO:0000313" key="3">
    <source>
        <dbReference type="EMBL" id="KAG1826086.1"/>
    </source>
</evidence>
<dbReference type="AlphaFoldDB" id="A0A9P7EMF4"/>
<sequence>MMVTIFISNVILTFCWSDKFTTKSLICDSCKFVVGFFVVHRLTVLCSLAMCHIIYIVCGLSLTPLTGIPSRTCRSW</sequence>
<comment type="caution">
    <text evidence="3">The sequence shown here is derived from an EMBL/GenBank/DDBJ whole genome shotgun (WGS) entry which is preliminary data.</text>
</comment>
<dbReference type="EMBL" id="JABBWG010000002">
    <property type="protein sequence ID" value="KAG1826086.1"/>
    <property type="molecule type" value="Genomic_DNA"/>
</dbReference>
<keyword evidence="2" id="KW-0732">Signal</keyword>
<organism evidence="3 4">
    <name type="scientific">Suillus subaureus</name>
    <dbReference type="NCBI Taxonomy" id="48587"/>
    <lineage>
        <taxon>Eukaryota</taxon>
        <taxon>Fungi</taxon>
        <taxon>Dikarya</taxon>
        <taxon>Basidiomycota</taxon>
        <taxon>Agaricomycotina</taxon>
        <taxon>Agaricomycetes</taxon>
        <taxon>Agaricomycetidae</taxon>
        <taxon>Boletales</taxon>
        <taxon>Suillineae</taxon>
        <taxon>Suillaceae</taxon>
        <taxon>Suillus</taxon>
    </lineage>
</organism>
<accession>A0A9P7EMF4</accession>
<keyword evidence="1" id="KW-0472">Membrane</keyword>
<keyword evidence="1" id="KW-1133">Transmembrane helix</keyword>